<protein>
    <submittedName>
        <fullName evidence="3">MarR family winged helix-turn-helix transcriptional regulator</fullName>
    </submittedName>
</protein>
<reference evidence="3" key="1">
    <citation type="submission" date="2021-10" db="EMBL/GenBank/DDBJ databases">
        <title>Novel species in genus Arthrobacter.</title>
        <authorList>
            <person name="Liu Y."/>
        </authorList>
    </citation>
    <scope>NUCLEOTIDE SEQUENCE</scope>
    <source>
        <strain evidence="2">Zg-Y786</strain>
        <strain evidence="3">Zg-Y809</strain>
    </source>
</reference>
<gene>
    <name evidence="3" type="ORF">LJ751_12035</name>
    <name evidence="2" type="ORF">LJ752_04455</name>
</gene>
<evidence type="ECO:0000313" key="2">
    <source>
        <dbReference type="EMBL" id="MCC3265300.1"/>
    </source>
</evidence>
<dbReference type="InterPro" id="IPR039422">
    <property type="entry name" value="MarR/SlyA-like"/>
</dbReference>
<keyword evidence="4" id="KW-1185">Reference proteome</keyword>
<dbReference type="InterPro" id="IPR036390">
    <property type="entry name" value="WH_DNA-bd_sf"/>
</dbReference>
<organism evidence="3 5">
    <name type="scientific">Arthrobacter gengyunqii</name>
    <dbReference type="NCBI Taxonomy" id="2886940"/>
    <lineage>
        <taxon>Bacteria</taxon>
        <taxon>Bacillati</taxon>
        <taxon>Actinomycetota</taxon>
        <taxon>Actinomycetes</taxon>
        <taxon>Micrococcales</taxon>
        <taxon>Micrococcaceae</taxon>
        <taxon>Arthrobacter</taxon>
    </lineage>
</organism>
<evidence type="ECO:0000259" key="1">
    <source>
        <dbReference type="PROSITE" id="PS50995"/>
    </source>
</evidence>
<dbReference type="InterPro" id="IPR000835">
    <property type="entry name" value="HTH_MarR-typ"/>
</dbReference>
<dbReference type="Proteomes" id="UP001139168">
    <property type="component" value="Unassembled WGS sequence"/>
</dbReference>
<comment type="caution">
    <text evidence="3">The sequence shown here is derived from an EMBL/GenBank/DDBJ whole genome shotgun (WGS) entry which is preliminary data.</text>
</comment>
<evidence type="ECO:0000313" key="3">
    <source>
        <dbReference type="EMBL" id="MCC3270072.1"/>
    </source>
</evidence>
<dbReference type="PANTHER" id="PTHR33164:SF57">
    <property type="entry name" value="MARR-FAMILY TRANSCRIPTIONAL REGULATOR"/>
    <property type="match status" value="1"/>
</dbReference>
<dbReference type="SUPFAM" id="SSF46785">
    <property type="entry name" value="Winged helix' DNA-binding domain"/>
    <property type="match status" value="1"/>
</dbReference>
<dbReference type="EMBL" id="JAJFZP010000009">
    <property type="protein sequence ID" value="MCC3270072.1"/>
    <property type="molecule type" value="Genomic_DNA"/>
</dbReference>
<dbReference type="SMART" id="SM00347">
    <property type="entry name" value="HTH_MARR"/>
    <property type="match status" value="1"/>
</dbReference>
<proteinExistence type="predicted"/>
<dbReference type="Gene3D" id="1.10.10.10">
    <property type="entry name" value="Winged helix-like DNA-binding domain superfamily/Winged helix DNA-binding domain"/>
    <property type="match status" value="1"/>
</dbReference>
<dbReference type="GO" id="GO:0003700">
    <property type="term" value="F:DNA-binding transcription factor activity"/>
    <property type="evidence" value="ECO:0007669"/>
    <property type="project" value="InterPro"/>
</dbReference>
<dbReference type="Proteomes" id="UP001139264">
    <property type="component" value="Unassembled WGS sequence"/>
</dbReference>
<dbReference type="AlphaFoldDB" id="A0A9X1S7F1"/>
<name>A0A9X1S7F1_9MICC</name>
<dbReference type="GO" id="GO:0006950">
    <property type="term" value="P:response to stress"/>
    <property type="evidence" value="ECO:0007669"/>
    <property type="project" value="TreeGrafter"/>
</dbReference>
<feature type="domain" description="HTH marR-type" evidence="1">
    <location>
        <begin position="1"/>
        <end position="144"/>
    </location>
</feature>
<dbReference type="Pfam" id="PF12802">
    <property type="entry name" value="MarR_2"/>
    <property type="match status" value="1"/>
</dbReference>
<sequence>MAQQDRSRDTAVGDVYDQIDAIYRRAVARSRRINAPLTQVEQSLLAFIGSNPGCRATDIASAFSLNRSTVSRQVHALAELGLVVEGDDGDNQPRRGRALSVTDKGADRLQRSLAIHRESVRNRLEGWSESELKDFADALERFNAVEDS</sequence>
<evidence type="ECO:0000313" key="4">
    <source>
        <dbReference type="Proteomes" id="UP001139168"/>
    </source>
</evidence>
<dbReference type="PROSITE" id="PS50995">
    <property type="entry name" value="HTH_MARR_2"/>
    <property type="match status" value="1"/>
</dbReference>
<evidence type="ECO:0000313" key="5">
    <source>
        <dbReference type="Proteomes" id="UP001139264"/>
    </source>
</evidence>
<accession>A0A9X1S7F1</accession>
<dbReference type="EMBL" id="JAJFZQ010000003">
    <property type="protein sequence ID" value="MCC3265300.1"/>
    <property type="molecule type" value="Genomic_DNA"/>
</dbReference>
<dbReference type="RefSeq" id="WP_227890127.1">
    <property type="nucleotide sequence ID" value="NZ_CP095461.1"/>
</dbReference>
<dbReference type="InterPro" id="IPR036388">
    <property type="entry name" value="WH-like_DNA-bd_sf"/>
</dbReference>
<dbReference type="PANTHER" id="PTHR33164">
    <property type="entry name" value="TRANSCRIPTIONAL REGULATOR, MARR FAMILY"/>
    <property type="match status" value="1"/>
</dbReference>